<keyword evidence="1" id="KW-0732">Signal</keyword>
<evidence type="ECO:0000313" key="2">
    <source>
        <dbReference type="EMBL" id="KAL2047652.1"/>
    </source>
</evidence>
<feature type="signal peptide" evidence="1">
    <location>
        <begin position="1"/>
        <end position="25"/>
    </location>
</feature>
<proteinExistence type="predicted"/>
<sequence length="194" mass="21503">MAGSKNVSQAQLLLLLLKTLTISLTVRLPSVSDPIQALHSRQTTSRSGAVESLTWAPQSNNFDYQCFSLFIRPLFDDCQMAIHHFPVSPLPGDFHTGPPLDIFSLPVERTYKTCRVLVELIRMGDTETHIYWSQLVARASDLNYVCKILEPVRSRTVTGGSIYAGRHGGIMITLGYHFNRLPQGAEGKNATSSL</sequence>
<evidence type="ECO:0000313" key="3">
    <source>
        <dbReference type="Proteomes" id="UP001590950"/>
    </source>
</evidence>
<dbReference type="Proteomes" id="UP001590950">
    <property type="component" value="Unassembled WGS sequence"/>
</dbReference>
<comment type="caution">
    <text evidence="2">The sequence shown here is derived from an EMBL/GenBank/DDBJ whole genome shotgun (WGS) entry which is preliminary data.</text>
</comment>
<name>A0ABR4APH6_9LECA</name>
<evidence type="ECO:0000256" key="1">
    <source>
        <dbReference type="SAM" id="SignalP"/>
    </source>
</evidence>
<protein>
    <submittedName>
        <fullName evidence="2">Uncharacterized protein</fullName>
    </submittedName>
</protein>
<keyword evidence="3" id="KW-1185">Reference proteome</keyword>
<organism evidence="2 3">
    <name type="scientific">Stereocaulon virgatum</name>
    <dbReference type="NCBI Taxonomy" id="373712"/>
    <lineage>
        <taxon>Eukaryota</taxon>
        <taxon>Fungi</taxon>
        <taxon>Dikarya</taxon>
        <taxon>Ascomycota</taxon>
        <taxon>Pezizomycotina</taxon>
        <taxon>Lecanoromycetes</taxon>
        <taxon>OSLEUM clade</taxon>
        <taxon>Lecanoromycetidae</taxon>
        <taxon>Lecanorales</taxon>
        <taxon>Lecanorineae</taxon>
        <taxon>Stereocaulaceae</taxon>
        <taxon>Stereocaulon</taxon>
    </lineage>
</organism>
<feature type="chain" id="PRO_5047483482" evidence="1">
    <location>
        <begin position="26"/>
        <end position="194"/>
    </location>
</feature>
<dbReference type="EMBL" id="JBEFKJ010000002">
    <property type="protein sequence ID" value="KAL2047652.1"/>
    <property type="molecule type" value="Genomic_DNA"/>
</dbReference>
<accession>A0ABR4APH6</accession>
<reference evidence="2 3" key="1">
    <citation type="submission" date="2024-09" db="EMBL/GenBank/DDBJ databases">
        <title>Rethinking Asexuality: The Enigmatic Case of Functional Sexual Genes in Lepraria (Stereocaulaceae).</title>
        <authorList>
            <person name="Doellman M."/>
            <person name="Sun Y."/>
            <person name="Barcenas-Pena A."/>
            <person name="Lumbsch H.T."/>
            <person name="Grewe F."/>
        </authorList>
    </citation>
    <scope>NUCLEOTIDE SEQUENCE [LARGE SCALE GENOMIC DNA]</scope>
    <source>
        <strain evidence="2 3">Mercado 3170</strain>
    </source>
</reference>
<gene>
    <name evidence="2" type="ORF">N7G274_000694</name>
</gene>